<comment type="caution">
    <text evidence="2">The sequence shown here is derived from an EMBL/GenBank/DDBJ whole genome shotgun (WGS) entry which is preliminary data.</text>
</comment>
<reference evidence="2 3" key="1">
    <citation type="submission" date="2017-08" db="EMBL/GenBank/DDBJ databases">
        <title>Draft Genome Sequence of Loktanella cinnabarina Strain XM1, Isolated from Coastal Surface Water.</title>
        <authorList>
            <person name="Ma R."/>
            <person name="Wang J."/>
            <person name="Wang Q."/>
            <person name="Ma Z."/>
            <person name="Li J."/>
            <person name="Chen L."/>
        </authorList>
    </citation>
    <scope>NUCLEOTIDE SEQUENCE [LARGE SCALE GENOMIC DNA]</scope>
    <source>
        <strain evidence="2 3">XM1</strain>
    </source>
</reference>
<organism evidence="2 3">
    <name type="scientific">Limimaricola cinnabarinus</name>
    <dbReference type="NCBI Taxonomy" id="1125964"/>
    <lineage>
        <taxon>Bacteria</taxon>
        <taxon>Pseudomonadati</taxon>
        <taxon>Pseudomonadota</taxon>
        <taxon>Alphaproteobacteria</taxon>
        <taxon>Rhodobacterales</taxon>
        <taxon>Paracoccaceae</taxon>
        <taxon>Limimaricola</taxon>
    </lineage>
</organism>
<dbReference type="Proteomes" id="UP000221860">
    <property type="component" value="Unassembled WGS sequence"/>
</dbReference>
<dbReference type="AlphaFoldDB" id="A0A2G1MHE2"/>
<dbReference type="RefSeq" id="WP_099276046.1">
    <property type="nucleotide sequence ID" value="NZ_KZ304955.1"/>
</dbReference>
<dbReference type="SUPFAM" id="SSF53955">
    <property type="entry name" value="Lysozyme-like"/>
    <property type="match status" value="1"/>
</dbReference>
<evidence type="ECO:0000256" key="1">
    <source>
        <dbReference type="SAM" id="SignalP"/>
    </source>
</evidence>
<dbReference type="OrthoDB" id="7851400at2"/>
<dbReference type="InterPro" id="IPR023346">
    <property type="entry name" value="Lysozyme-like_dom_sf"/>
</dbReference>
<dbReference type="Gene3D" id="1.10.530.10">
    <property type="match status" value="1"/>
</dbReference>
<dbReference type="EMBL" id="NQWH01000009">
    <property type="protein sequence ID" value="PHP28114.1"/>
    <property type="molecule type" value="Genomic_DNA"/>
</dbReference>
<protein>
    <recommendedName>
        <fullName evidence="4">Glycoside hydrolase family 104 protein</fullName>
    </recommendedName>
</protein>
<gene>
    <name evidence="2" type="ORF">CJ301_07880</name>
</gene>
<proteinExistence type="predicted"/>
<evidence type="ECO:0000313" key="3">
    <source>
        <dbReference type="Proteomes" id="UP000221860"/>
    </source>
</evidence>
<evidence type="ECO:0000313" key="2">
    <source>
        <dbReference type="EMBL" id="PHP28114.1"/>
    </source>
</evidence>
<name>A0A2G1MHE2_9RHOB</name>
<feature type="chain" id="PRO_5013874707" description="Glycoside hydrolase family 104 protein" evidence="1">
    <location>
        <begin position="25"/>
        <end position="233"/>
    </location>
</feature>
<accession>A0A2G1MHE2</accession>
<evidence type="ECO:0008006" key="4">
    <source>
        <dbReference type="Google" id="ProtNLM"/>
    </source>
</evidence>
<feature type="signal peptide" evidence="1">
    <location>
        <begin position="1"/>
        <end position="24"/>
    </location>
</feature>
<keyword evidence="3" id="KW-1185">Reference proteome</keyword>
<sequence length="233" mass="25013">MPPSLVRPLLLVAGLALCGPAARAEPGLRGSLFVDSGARRALWDAPGRLPDSAVPPVRRAALAAPMAHPAAPPSGGDPRARLRALIASAEAGKAGYDAVQHGARRKPPAPPTRMTIGQILDWIARTPGQPHAIGRYQFIPPTLRLLVKRAGFTRETRFSPAVQDSLADLLLMDAGLARFETGRLDPHGFMDNLARIWAGLPTRSGRSHYHGVAGNRATISRASFERELRAIYR</sequence>
<keyword evidence="1" id="KW-0732">Signal</keyword>